<keyword evidence="3" id="KW-1185">Reference proteome</keyword>
<name>A0AAE4AWV0_9ACTN</name>
<comment type="caution">
    <text evidence="2">The sequence shown here is derived from an EMBL/GenBank/DDBJ whole genome shotgun (WGS) entry which is preliminary data.</text>
</comment>
<gene>
    <name evidence="2" type="ORF">J2S42_000227</name>
</gene>
<evidence type="ECO:0000313" key="3">
    <source>
        <dbReference type="Proteomes" id="UP001240236"/>
    </source>
</evidence>
<dbReference type="EMBL" id="JAUSUZ010000001">
    <property type="protein sequence ID" value="MDQ0363558.1"/>
    <property type="molecule type" value="Genomic_DNA"/>
</dbReference>
<evidence type="ECO:0000313" key="2">
    <source>
        <dbReference type="EMBL" id="MDQ0363558.1"/>
    </source>
</evidence>
<dbReference type="AlphaFoldDB" id="A0AAE4AWV0"/>
<dbReference type="Pfam" id="PF08940">
    <property type="entry name" value="DUF1918"/>
    <property type="match status" value="1"/>
</dbReference>
<organism evidence="2 3">
    <name type="scientific">Catenuloplanes indicus</name>
    <dbReference type="NCBI Taxonomy" id="137267"/>
    <lineage>
        <taxon>Bacteria</taxon>
        <taxon>Bacillati</taxon>
        <taxon>Actinomycetota</taxon>
        <taxon>Actinomycetes</taxon>
        <taxon>Micromonosporales</taxon>
        <taxon>Micromonosporaceae</taxon>
        <taxon>Catenuloplanes</taxon>
    </lineage>
</organism>
<dbReference type="Gene3D" id="2.30.30.440">
    <property type="entry name" value="Domain of unknown function DUF1918"/>
    <property type="match status" value="1"/>
</dbReference>
<protein>
    <recommendedName>
        <fullName evidence="1">DUF1918 domain-containing protein</fullName>
    </recommendedName>
</protein>
<proteinExistence type="predicted"/>
<accession>A0AAE4AWV0</accession>
<dbReference type="InterPro" id="IPR015035">
    <property type="entry name" value="DUF1918"/>
</dbReference>
<dbReference type="SUPFAM" id="SSF50118">
    <property type="entry name" value="Cell growth inhibitor/plasmid maintenance toxic component"/>
    <property type="match status" value="1"/>
</dbReference>
<sequence>MKRVGVITAVRKPDGAPPYEVRWTDDDHVGVVFPGPDAVIEAAPRR</sequence>
<feature type="domain" description="DUF1918" evidence="1">
    <location>
        <begin position="2"/>
        <end position="40"/>
    </location>
</feature>
<reference evidence="2 3" key="1">
    <citation type="submission" date="2023-07" db="EMBL/GenBank/DDBJ databases">
        <title>Sequencing the genomes of 1000 actinobacteria strains.</title>
        <authorList>
            <person name="Klenk H.-P."/>
        </authorList>
    </citation>
    <scope>NUCLEOTIDE SEQUENCE [LARGE SCALE GENOMIC DNA]</scope>
    <source>
        <strain evidence="2 3">DSM 44709</strain>
    </source>
</reference>
<dbReference type="Proteomes" id="UP001240236">
    <property type="component" value="Unassembled WGS sequence"/>
</dbReference>
<evidence type="ECO:0000259" key="1">
    <source>
        <dbReference type="Pfam" id="PF08940"/>
    </source>
</evidence>